<feature type="domain" description="EVE" evidence="2">
    <location>
        <begin position="3"/>
        <end position="145"/>
    </location>
</feature>
<accession>A0A0W8FEA1</accession>
<name>A0A0W8FEA1_9ZZZZ</name>
<evidence type="ECO:0000256" key="1">
    <source>
        <dbReference type="SAM" id="MobiDB-lite"/>
    </source>
</evidence>
<feature type="compositionally biased region" description="Low complexity" evidence="1">
    <location>
        <begin position="146"/>
        <end position="164"/>
    </location>
</feature>
<dbReference type="EMBL" id="LNQE01001315">
    <property type="protein sequence ID" value="KUG19208.1"/>
    <property type="molecule type" value="Genomic_DNA"/>
</dbReference>
<reference evidence="3" key="1">
    <citation type="journal article" date="2015" name="Proc. Natl. Acad. Sci. U.S.A.">
        <title>Networks of energetic and metabolic interactions define dynamics in microbial communities.</title>
        <authorList>
            <person name="Embree M."/>
            <person name="Liu J.K."/>
            <person name="Al-Bassam M.M."/>
            <person name="Zengler K."/>
        </authorList>
    </citation>
    <scope>NUCLEOTIDE SEQUENCE</scope>
</reference>
<dbReference type="InterPro" id="IPR015947">
    <property type="entry name" value="PUA-like_sf"/>
</dbReference>
<evidence type="ECO:0000313" key="3">
    <source>
        <dbReference type="EMBL" id="KUG19208.1"/>
    </source>
</evidence>
<dbReference type="Gene3D" id="3.10.590.10">
    <property type="entry name" value="ph1033 like domains"/>
    <property type="match status" value="1"/>
</dbReference>
<dbReference type="Pfam" id="PF01878">
    <property type="entry name" value="EVE"/>
    <property type="match status" value="1"/>
</dbReference>
<feature type="region of interest" description="Disordered" evidence="1">
    <location>
        <begin position="146"/>
        <end position="178"/>
    </location>
</feature>
<dbReference type="AlphaFoldDB" id="A0A0W8FEA1"/>
<evidence type="ECO:0000259" key="2">
    <source>
        <dbReference type="Pfam" id="PF01878"/>
    </source>
</evidence>
<dbReference type="PANTHER" id="PTHR39661">
    <property type="entry name" value="UPF0310 PROTEIN MJECL36"/>
    <property type="match status" value="1"/>
</dbReference>
<dbReference type="NCBIfam" id="NF002008">
    <property type="entry name" value="PRK00809.1"/>
    <property type="match status" value="1"/>
</dbReference>
<sequence>MTRWIASLNRENWEVVREKQVWGVPKRNQNVVQRVKLGDSILFYVKQEKEKEGDEMLPSAIVGDGEVASEPYEEHTRIFGTPPQMGDEVFPYRVRVTPIHAFDEPVEFRPLVPDLGFITNKTMWSGHLRIAMREIPEEDYRLILERAGQAGQGRQAGKAGQGKQSKPGNQGRHNRQGA</sequence>
<protein>
    <recommendedName>
        <fullName evidence="2">EVE domain-containing protein</fullName>
    </recommendedName>
</protein>
<dbReference type="SUPFAM" id="SSF88697">
    <property type="entry name" value="PUA domain-like"/>
    <property type="match status" value="1"/>
</dbReference>
<proteinExistence type="predicted"/>
<comment type="caution">
    <text evidence="3">The sequence shown here is derived from an EMBL/GenBank/DDBJ whole genome shotgun (WGS) entry which is preliminary data.</text>
</comment>
<dbReference type="PANTHER" id="PTHR39661:SF1">
    <property type="entry name" value="UPF0310 PROTEIN MJECL36"/>
    <property type="match status" value="1"/>
</dbReference>
<dbReference type="InterPro" id="IPR002740">
    <property type="entry name" value="EVE_domain"/>
</dbReference>
<organism evidence="3">
    <name type="scientific">hydrocarbon metagenome</name>
    <dbReference type="NCBI Taxonomy" id="938273"/>
    <lineage>
        <taxon>unclassified sequences</taxon>
        <taxon>metagenomes</taxon>
        <taxon>ecological metagenomes</taxon>
    </lineage>
</organism>
<dbReference type="CDD" id="cd21132">
    <property type="entry name" value="EVE-like"/>
    <property type="match status" value="1"/>
</dbReference>
<gene>
    <name evidence="3" type="ORF">ASZ90_011081</name>
</gene>